<keyword evidence="3" id="KW-0460">Magnesium</keyword>
<name>A0A8H5SMP4_FUSHE</name>
<gene>
    <name evidence="7" type="ORF">FHETE_11152</name>
</gene>
<evidence type="ECO:0000256" key="5">
    <source>
        <dbReference type="ARBA" id="ARBA00023224"/>
    </source>
</evidence>
<dbReference type="GO" id="GO:0001664">
    <property type="term" value="F:G protein-coupled receptor binding"/>
    <property type="evidence" value="ECO:0007669"/>
    <property type="project" value="TreeGrafter"/>
</dbReference>
<feature type="region of interest" description="Disordered" evidence="6">
    <location>
        <begin position="260"/>
        <end position="286"/>
    </location>
</feature>
<dbReference type="GO" id="GO:0005525">
    <property type="term" value="F:GTP binding"/>
    <property type="evidence" value="ECO:0007669"/>
    <property type="project" value="UniProtKB-KW"/>
</dbReference>
<reference evidence="7 8" key="1">
    <citation type="submission" date="2020-05" db="EMBL/GenBank/DDBJ databases">
        <title>Identification and distribution of gene clusters putatively required for synthesis of sphingolipid metabolism inhibitors in phylogenetically diverse species of the filamentous fungus Fusarium.</title>
        <authorList>
            <person name="Kim H.-S."/>
            <person name="Busman M."/>
            <person name="Brown D.W."/>
            <person name="Divon H."/>
            <person name="Uhlig S."/>
            <person name="Proctor R.H."/>
        </authorList>
    </citation>
    <scope>NUCLEOTIDE SEQUENCE [LARGE SCALE GENOMIC DNA]</scope>
    <source>
        <strain evidence="7 8">NRRL 20693</strain>
    </source>
</reference>
<dbReference type="GO" id="GO:0003924">
    <property type="term" value="F:GTPase activity"/>
    <property type="evidence" value="ECO:0007669"/>
    <property type="project" value="InterPro"/>
</dbReference>
<dbReference type="SUPFAM" id="SSF47895">
    <property type="entry name" value="Transducin (alpha subunit), insertion domain"/>
    <property type="match status" value="1"/>
</dbReference>
<dbReference type="PANTHER" id="PTHR10218:SF369">
    <property type="entry name" value="GUANINE NUCLEOTIDE-BINDING PROTEIN ALPHA-2 SUBUNIT"/>
    <property type="match status" value="1"/>
</dbReference>
<dbReference type="Gene3D" id="3.40.50.300">
    <property type="entry name" value="P-loop containing nucleotide triphosphate hydrolases"/>
    <property type="match status" value="1"/>
</dbReference>
<evidence type="ECO:0000256" key="4">
    <source>
        <dbReference type="ARBA" id="ARBA00023134"/>
    </source>
</evidence>
<dbReference type="InterPro" id="IPR011025">
    <property type="entry name" value="GproteinA_insert"/>
</dbReference>
<dbReference type="SUPFAM" id="SSF52540">
    <property type="entry name" value="P-loop containing nucleoside triphosphate hydrolases"/>
    <property type="match status" value="1"/>
</dbReference>
<keyword evidence="4" id="KW-0342">GTP-binding</keyword>
<dbReference type="InterPro" id="IPR027417">
    <property type="entry name" value="P-loop_NTPase"/>
</dbReference>
<dbReference type="GO" id="GO:0031683">
    <property type="term" value="F:G-protein beta/gamma-subunit complex binding"/>
    <property type="evidence" value="ECO:0007669"/>
    <property type="project" value="InterPro"/>
</dbReference>
<dbReference type="InterPro" id="IPR001019">
    <property type="entry name" value="Gprotein_alpha_su"/>
</dbReference>
<feature type="compositionally biased region" description="Polar residues" evidence="6">
    <location>
        <begin position="264"/>
        <end position="280"/>
    </location>
</feature>
<dbReference type="EMBL" id="JAAGWQ010000409">
    <property type="protein sequence ID" value="KAF5655736.1"/>
    <property type="molecule type" value="Genomic_DNA"/>
</dbReference>
<evidence type="ECO:0000256" key="6">
    <source>
        <dbReference type="SAM" id="MobiDB-lite"/>
    </source>
</evidence>
<organism evidence="7 8">
    <name type="scientific">Fusarium heterosporum</name>
    <dbReference type="NCBI Taxonomy" id="42747"/>
    <lineage>
        <taxon>Eukaryota</taxon>
        <taxon>Fungi</taxon>
        <taxon>Dikarya</taxon>
        <taxon>Ascomycota</taxon>
        <taxon>Pezizomycotina</taxon>
        <taxon>Sordariomycetes</taxon>
        <taxon>Hypocreomycetidae</taxon>
        <taxon>Hypocreales</taxon>
        <taxon>Nectriaceae</taxon>
        <taxon>Fusarium</taxon>
        <taxon>Fusarium heterosporum species complex</taxon>
    </lineage>
</organism>
<dbReference type="Pfam" id="PF00503">
    <property type="entry name" value="G-alpha"/>
    <property type="match status" value="1"/>
</dbReference>
<evidence type="ECO:0000313" key="7">
    <source>
        <dbReference type="EMBL" id="KAF5655736.1"/>
    </source>
</evidence>
<keyword evidence="2" id="KW-0547">Nucleotide-binding</keyword>
<keyword evidence="1" id="KW-0479">Metal-binding</keyword>
<dbReference type="GO" id="GO:0005834">
    <property type="term" value="C:heterotrimeric G-protein complex"/>
    <property type="evidence" value="ECO:0007669"/>
    <property type="project" value="TreeGrafter"/>
</dbReference>
<dbReference type="Gene3D" id="1.10.400.10">
    <property type="entry name" value="GI Alpha 1, domain 2-like"/>
    <property type="match status" value="1"/>
</dbReference>
<evidence type="ECO:0000256" key="3">
    <source>
        <dbReference type="ARBA" id="ARBA00022842"/>
    </source>
</evidence>
<sequence length="628" mass="70457">MADPLSIIGTAGAIANIVDVLTKTITTVCDMRQAWKIADLTVLTFETQLNLLKMALRQIQKWATSSGEQGPEIVTQVDSCVTCCRILIGKIDSEVTQLERTIAGNLNMASKISLLFKSNDMEQIRQMIDQQIQALTLLLSACTANAIEDQRRVLHQPNVIQAFQQMDKDTASLIVHRDSASIMTATSINSSKWSIHFAFDSDLFTTSVYGKWIRKLATNRKEERTQDRDSFHRSRSYNPDVKLSATRLPDILINDHTTSREDFSQSSAKVSERISNSSTPPRDISALEPHRNEFQGAGRGIEPSFKGCRIDVKLAVLGSKTRKRVLEEMKRVNGDQCYTEEQLSLFRPMILKFTVESAKFLADKLLYSLPMVELNLVRDSLEYILAHGKNSKYETVLTPELAVAVGKIIDHPSFKSWKDIANLRLPDNGGYFLHEINRISSKAFIPSNTDAVEFSTILPGCIESTLQLGSFDLHLVDPGSPIPSRKVLFMQLESMHAVVFVFDLGSYVESLPDGSNSMFETMLQFEALVVSQFLRNSSIIAFLTNFNKLEENLSKIPLRQCFADYTGGDEALKAADFILSKINKLNSALLPIYPHLMNGVFHPAMLCWIQKDIQDVLVSMSLKKLMLR</sequence>
<dbReference type="OrthoDB" id="5817230at2759"/>
<dbReference type="SMART" id="SM00275">
    <property type="entry name" value="G_alpha"/>
    <property type="match status" value="1"/>
</dbReference>
<dbReference type="GO" id="GO:0046872">
    <property type="term" value="F:metal ion binding"/>
    <property type="evidence" value="ECO:0007669"/>
    <property type="project" value="UniProtKB-KW"/>
</dbReference>
<comment type="caution">
    <text evidence="7">The sequence shown here is derived from an EMBL/GenBank/DDBJ whole genome shotgun (WGS) entry which is preliminary data.</text>
</comment>
<keyword evidence="8" id="KW-1185">Reference proteome</keyword>
<dbReference type="PROSITE" id="PS51882">
    <property type="entry name" value="G_ALPHA"/>
    <property type="match status" value="1"/>
</dbReference>
<proteinExistence type="predicted"/>
<keyword evidence="5" id="KW-0807">Transducer</keyword>
<dbReference type="GO" id="GO:0005737">
    <property type="term" value="C:cytoplasm"/>
    <property type="evidence" value="ECO:0007669"/>
    <property type="project" value="TreeGrafter"/>
</dbReference>
<evidence type="ECO:0000256" key="1">
    <source>
        <dbReference type="ARBA" id="ARBA00022723"/>
    </source>
</evidence>
<dbReference type="AlphaFoldDB" id="A0A8H5SMP4"/>
<accession>A0A8H5SMP4</accession>
<dbReference type="PANTHER" id="PTHR10218">
    <property type="entry name" value="GTP-BINDING PROTEIN ALPHA SUBUNIT"/>
    <property type="match status" value="1"/>
</dbReference>
<dbReference type="FunFam" id="3.40.50.300:FF:000692">
    <property type="entry name" value="Guanine nucleotide-binding protein subunit alpha"/>
    <property type="match status" value="1"/>
</dbReference>
<dbReference type="GO" id="GO:0007189">
    <property type="term" value="P:adenylate cyclase-activating G protein-coupled receptor signaling pathway"/>
    <property type="evidence" value="ECO:0007669"/>
    <property type="project" value="TreeGrafter"/>
</dbReference>
<protein>
    <submittedName>
        <fullName evidence="7">GNA-3 g alpha subunit GNA-3</fullName>
    </submittedName>
</protein>
<dbReference type="Proteomes" id="UP000567885">
    <property type="component" value="Unassembled WGS sequence"/>
</dbReference>
<evidence type="ECO:0000256" key="2">
    <source>
        <dbReference type="ARBA" id="ARBA00022741"/>
    </source>
</evidence>
<evidence type="ECO:0000313" key="8">
    <source>
        <dbReference type="Proteomes" id="UP000567885"/>
    </source>
</evidence>